<name>A0A8B6ERN7_MYTGA</name>
<dbReference type="InterPro" id="IPR040521">
    <property type="entry name" value="KDZ"/>
</dbReference>
<accession>A0A8B6ERN7</accession>
<dbReference type="Pfam" id="PF18758">
    <property type="entry name" value="KDZ"/>
    <property type="match status" value="1"/>
</dbReference>
<reference evidence="1" key="1">
    <citation type="submission" date="2018-11" db="EMBL/GenBank/DDBJ databases">
        <authorList>
            <person name="Alioto T."/>
            <person name="Alioto T."/>
        </authorList>
    </citation>
    <scope>NUCLEOTIDE SEQUENCE</scope>
</reference>
<keyword evidence="2" id="KW-1185">Reference proteome</keyword>
<proteinExistence type="predicted"/>
<evidence type="ECO:0000313" key="2">
    <source>
        <dbReference type="Proteomes" id="UP000596742"/>
    </source>
</evidence>
<gene>
    <name evidence="1" type="ORF">MGAL_10B044721</name>
</gene>
<dbReference type="Proteomes" id="UP000596742">
    <property type="component" value="Unassembled WGS sequence"/>
</dbReference>
<comment type="caution">
    <text evidence="1">The sequence shown here is derived from an EMBL/GenBank/DDBJ whole genome shotgun (WGS) entry which is preliminary data.</text>
</comment>
<dbReference type="AlphaFoldDB" id="A0A8B6ERN7"/>
<dbReference type="PANTHER" id="PTHR34305:SF1">
    <property type="entry name" value="SWIM-TYPE DOMAIN-CONTAINING PROTEIN"/>
    <property type="match status" value="1"/>
</dbReference>
<protein>
    <submittedName>
        <fullName evidence="1">Uncharacterized protein</fullName>
    </submittedName>
</protein>
<evidence type="ECO:0000313" key="1">
    <source>
        <dbReference type="EMBL" id="VDI38114.1"/>
    </source>
</evidence>
<dbReference type="EMBL" id="UYJE01005541">
    <property type="protein sequence ID" value="VDI38114.1"/>
    <property type="molecule type" value="Genomic_DNA"/>
</dbReference>
<dbReference type="OrthoDB" id="6079908at2759"/>
<dbReference type="PANTHER" id="PTHR34305">
    <property type="entry name" value="EXPRESSED PROTEIN"/>
    <property type="match status" value="1"/>
</dbReference>
<organism evidence="1 2">
    <name type="scientific">Mytilus galloprovincialis</name>
    <name type="common">Mediterranean mussel</name>
    <dbReference type="NCBI Taxonomy" id="29158"/>
    <lineage>
        <taxon>Eukaryota</taxon>
        <taxon>Metazoa</taxon>
        <taxon>Spiralia</taxon>
        <taxon>Lophotrochozoa</taxon>
        <taxon>Mollusca</taxon>
        <taxon>Bivalvia</taxon>
        <taxon>Autobranchia</taxon>
        <taxon>Pteriomorphia</taxon>
        <taxon>Mytilida</taxon>
        <taxon>Mytiloidea</taxon>
        <taxon>Mytilidae</taxon>
        <taxon>Mytilinae</taxon>
        <taxon>Mytilus</taxon>
    </lineage>
</organism>
<sequence length="1133" mass="130929">MKNKDLRKSRIRPDKIYGNNLKSLKSKRQQLCEKVKNFCDIELTACFVHTARHGYKVNIDSDAGDGLYFSSNNELFHNETIQNKILHYPEVKNAEVSEKFSDDFMKPLPACNVNNLCYKSCMINFLSNDHNRFLGNENLRYPYRFSTSPKATSLRNRVLYLYKNHQLNELKIIYSSFQQVDQNQEIINNENMIDSNGEPKTKRTRTFIPRKKILTKEMALQTITGQDVENMFKKVNLYDNYKKNLLQNRSFIIQVYDDVKVIAIMNDYDDESGEFRSSDYVKTSRDLFENGYFYTCTCRIYCTLLESLDNDMQQYDALDENGIKCMHCRFLHQEVSPNLHRDEQATLTNIQEVIQNALLYKDRKIIELPTARPGTKKFSILIDDDISIVHLTFNSRLQRYVVSCLNGLCKSKKGCKKNVDCLNTDQNLCAHLSELKKAPHFWTEFIKPEAAVNTENDENIQLIDQEIEEITGNDIEEEIPALNPSDSNFDVTSGLWSFPCVSRHKPRKQQDPNLVQNIQQRYILGALNLNNVENGCIKGQHLIPDIPTSGCPCGAGWTSNQQLNGVTTFSRVLTVFTKIAPVQCQVYSRSCVNEASPCKKDWDEGDKECIHVVTRDTAAGDEIGWAFVNQVLSTKITFSAFCDLKTKDYKECNPNFRSFMDSSVFIKWWFSWASNMKIDFRKPCPICKFRPKQLACDGTKVGIGFRHASFEEISKPDNPNNILPTLHRRMARCFLFDRVGDKEQLTTARHHLNYLAKLNLDKIPPQEILSGEDTQQRDNILLEILDNSVRPSFGRFLNDMPDVEKISYALILHMLCTTAPVISLIPYSYLNDLTELLDHISGININAAGNGFYNRKMYEMREYAPELRDLIASSMLSHADPQGNNFIPDDIIAFIRYLIKCIADMEITQPDPANPQQGTYNPAKYGRAYYFSETGEKLRPVRKFTIDGEKRKNPAYDDPPLPHDNCEKYFSKTQISARGTSTLFLWFCPSHGHCYGFHMTNAEGRKDPSASLYSHLEHPPTDIFYDFACNLQEYCLNRESGYYRCVRFFHDIFHGYSHKCSCAYRSSRLQGFDTINSEICEQFNSFIQCIKSSARQMTQEHFCFYLQFFLHEWNERKREKYQKRIAVAVAGAP</sequence>